<proteinExistence type="predicted"/>
<evidence type="ECO:0000313" key="2">
    <source>
        <dbReference type="EMBL" id="KAK1738648.1"/>
    </source>
</evidence>
<feature type="compositionally biased region" description="Basic residues" evidence="1">
    <location>
        <begin position="158"/>
        <end position="170"/>
    </location>
</feature>
<feature type="region of interest" description="Disordered" evidence="1">
    <location>
        <begin position="723"/>
        <end position="755"/>
    </location>
</feature>
<feature type="region of interest" description="Disordered" evidence="1">
    <location>
        <begin position="132"/>
        <end position="198"/>
    </location>
</feature>
<gene>
    <name evidence="2" type="ORF">QTG54_010678</name>
</gene>
<dbReference type="PANTHER" id="PTHR23317">
    <property type="entry name" value="DEDICATOR OF CYTOKINESIS DOCK"/>
    <property type="match status" value="1"/>
</dbReference>
<sequence>MPPFHLRSCYGDQDHLWIALHPGHVYFLACPLDIRFDDGDTEPLFCTMSLYSLSRRSGKDAFCGKISEDFFFPAGDWHGIDGTSLSFDDDDVLPTQPWRRRKRRAIMSYDPLEVSSSDVHLVIQVFKKAQGGNGTTDEIDANPTTPTNNHKEKEKVGSKIKRTLLSKGKSKGGDLGSIQSAFRRKSTDGNSKGGANEDLSAQHLTPVCFSVTSAFAEDDQQWPVGKTTQTPFYSLPRQQSQDEFVERLKEISASASRTTSNIRGHANIFTEFLGGDFTKALLKDSKQIAESSSAGPLLLADVMGDCAISFEGPSAAAASAVVVDGKKHRSDLRRLPSSQESGYSSSFDIKEVLYLPPRSSARKYEDNMTFCSNTTINLMFIYPRLIRMSGETKKRTANLQNVTVRIQIVEQDFSEGNRTFDGAEGVYEPLEAIYNPTTPAGPPLVESFFTKVVDLSKTSLGGNKSGKIKSFSKKDVPLLEEVKVRLPDVLDRRHFLQFSIFSVNGNKCDELIAETTIPLIISSKESISGGRVTTIVPNGLHRIQLGDDFQVHVETRLASSCHVSDPSIATLLRDGPFGNGNAVVHPTFGIPFVDILYMASANAIKRHFVSLMTVNMMNLVTQKCPSVYFEPLFDILGSNDAWYRLSSWDATDIVLAIIRSLFEILDKARTSYQENYGLIVCPQYNRVLKSFVDTFDVPSFDGQADDTTEVDVDESVAEWHLDSSDAGDMNGGGNSSFNNPENDGAAARSPSRYRIKSPRSEIKQAPFSRRAYVPTRTEQLKAEAEKYDDDIYAREFFDDDETVASFGTMTSRTVFPLIVESKSILNDPINDLREEVEVPLHRSNSLLTQDDNRNGFECGNVLGFETPTRSKKTAAPTPFSFAGKRAEYVATRVNSVAQLVLAPCVAPDIMTPPRKKMTYAGTSKLTSFTDKNPFDASSDVEDECKTGTQETMRGSQACLKLPALVFRPMKEQGDLPDLSTQHLISLYESITSLWVQSWTSFAASMKGESVLRGSSETVPLWPYEVVQGTSNQSSDAIIASSFIRNASFFLPLCLKSLALRCSLHYTTKMIVPMTFLDDSHIRVLVPMVESIALGTMREAMAGGSSTSSTSDQMLTKALSISTHVMDFFIGLFALVHPSQVATLVKAYFNILKECEDPQRRASDSTDKFRLRRIKCSQQIRLYAVERLATMSRFTGLNFPLKYSGSYPKKNQAANWMNQRSSTSQRNDVIRDYFNRVDRTPATFWLADLLMSHCLSICHRSCKIIIVEAKAQSNALRFGRGVEGSLSREELIRIEAVAFHSILCAYELLIKRHASDFRFQTAACNTRVAAMVMGPLLEQSIESVSVLTRMDAKHKVRCLWILCILYVLQEGPEALLRDKLSVFCRKSDQIHKFCRLLKLAGTTCQHFIPSNESFFTLGGLSKEMTQETFNCISATVILLVEECIDHFAANIRELERLAKSVFELLLQVMAAPQSSVTLLRTLGGSAHALDKFGASVFLNAVGNDIQHWDVSS</sequence>
<organism evidence="2 3">
    <name type="scientific">Skeletonema marinoi</name>
    <dbReference type="NCBI Taxonomy" id="267567"/>
    <lineage>
        <taxon>Eukaryota</taxon>
        <taxon>Sar</taxon>
        <taxon>Stramenopiles</taxon>
        <taxon>Ochrophyta</taxon>
        <taxon>Bacillariophyta</taxon>
        <taxon>Coscinodiscophyceae</taxon>
        <taxon>Thalassiosirophycidae</taxon>
        <taxon>Thalassiosirales</taxon>
        <taxon>Skeletonemataceae</taxon>
        <taxon>Skeletonema</taxon>
        <taxon>Skeletonema marinoi-dohrnii complex</taxon>
    </lineage>
</organism>
<reference evidence="2" key="1">
    <citation type="submission" date="2023-06" db="EMBL/GenBank/DDBJ databases">
        <title>Survivors Of The Sea: Transcriptome response of Skeletonema marinoi to long-term dormancy.</title>
        <authorList>
            <person name="Pinder M.I.M."/>
            <person name="Kourtchenko O."/>
            <person name="Robertson E.K."/>
            <person name="Larsson T."/>
            <person name="Maumus F."/>
            <person name="Osuna-Cruz C.M."/>
            <person name="Vancaester E."/>
            <person name="Stenow R."/>
            <person name="Vandepoele K."/>
            <person name="Ploug H."/>
            <person name="Bruchert V."/>
            <person name="Godhe A."/>
            <person name="Topel M."/>
        </authorList>
    </citation>
    <scope>NUCLEOTIDE SEQUENCE</scope>
    <source>
        <strain evidence="2">R05AC</strain>
    </source>
</reference>
<protein>
    <recommendedName>
        <fullName evidence="4">C2 DOCK-type domain-containing protein</fullName>
    </recommendedName>
</protein>
<dbReference type="GO" id="GO:0007264">
    <property type="term" value="P:small GTPase-mediated signal transduction"/>
    <property type="evidence" value="ECO:0007669"/>
    <property type="project" value="InterPro"/>
</dbReference>
<dbReference type="InterPro" id="IPR026791">
    <property type="entry name" value="DOCK"/>
</dbReference>
<name>A0AAD8Y3Q6_9STRA</name>
<evidence type="ECO:0000313" key="3">
    <source>
        <dbReference type="Proteomes" id="UP001224775"/>
    </source>
</evidence>
<comment type="caution">
    <text evidence="2">The sequence shown here is derived from an EMBL/GenBank/DDBJ whole genome shotgun (WGS) entry which is preliminary data.</text>
</comment>
<dbReference type="EMBL" id="JATAAI010000020">
    <property type="protein sequence ID" value="KAK1738648.1"/>
    <property type="molecule type" value="Genomic_DNA"/>
</dbReference>
<evidence type="ECO:0008006" key="4">
    <source>
        <dbReference type="Google" id="ProtNLM"/>
    </source>
</evidence>
<dbReference type="GO" id="GO:0005085">
    <property type="term" value="F:guanyl-nucleotide exchange factor activity"/>
    <property type="evidence" value="ECO:0007669"/>
    <property type="project" value="InterPro"/>
</dbReference>
<dbReference type="PANTHER" id="PTHR23317:SF76">
    <property type="entry name" value="LD20667P"/>
    <property type="match status" value="1"/>
</dbReference>
<keyword evidence="3" id="KW-1185">Reference proteome</keyword>
<accession>A0AAD8Y3Q6</accession>
<evidence type="ECO:0000256" key="1">
    <source>
        <dbReference type="SAM" id="MobiDB-lite"/>
    </source>
</evidence>
<dbReference type="Proteomes" id="UP001224775">
    <property type="component" value="Unassembled WGS sequence"/>
</dbReference>